<evidence type="ECO:0000313" key="2">
    <source>
        <dbReference type="Proteomes" id="UP000530320"/>
    </source>
</evidence>
<dbReference type="AlphaFoldDB" id="A0A7W4JXK5"/>
<name>A0A7W4JXK5_9PROT</name>
<dbReference type="Gene3D" id="3.15.30.10">
    <property type="entry name" value="putative capsid protein of prophage domain like"/>
    <property type="match status" value="1"/>
</dbReference>
<comment type="caution">
    <text evidence="1">The sequence shown here is derived from an EMBL/GenBank/DDBJ whole genome shotgun (WGS) entry which is preliminary data.</text>
</comment>
<dbReference type="Gene3D" id="3.30.1930.10">
    <property type="entry name" value="capsid protein of prophage domain"/>
    <property type="match status" value="1"/>
</dbReference>
<accession>A0A7W4JXK5</accession>
<protein>
    <submittedName>
        <fullName evidence="1">Major capsid protein</fullName>
    </submittedName>
</protein>
<proteinExistence type="inferred from homology"/>
<reference evidence="1 2" key="1">
    <citation type="submission" date="2020-04" db="EMBL/GenBank/DDBJ databases">
        <title>Description of novel Gluconacetobacter.</title>
        <authorList>
            <person name="Sombolestani A."/>
        </authorList>
    </citation>
    <scope>NUCLEOTIDE SEQUENCE [LARGE SCALE GENOMIC DNA]</scope>
    <source>
        <strain evidence="1 2">LMG 22058</strain>
    </source>
</reference>
<sequence length="353" mass="38798">MLGAYETAELVYFVRNAKLAQTFLLDRFFPNIVESDAPEVAIDVDLGKRRLAPFCSPLVEGKPVESRQWQTNLFRPPYIKDLRNPDLLKPVRRFMGERLLGGMAPAERLEANLEWEIADQVDMINRRMEWMAAQALIGGTITVQGDGYPTPILIDFQRDPALTFALSGAAQWGQTGVSPSAYITSWAALVLQKSGIAPTEVIFTQSSWNAFKADVNVLNAVLWDGRAGDSRADLGGRAELGGINMGRWGQFNLTLYNDWYVDPLTDTEQPMIPDGTVILTGPGLEGTRAFGLIMDPEFNYGPLAFAPKMWVEKNPAQINVLMQSSPLVIPSRVNHALCATVMAAGADVPATPI</sequence>
<evidence type="ECO:0000313" key="1">
    <source>
        <dbReference type="EMBL" id="MBB2196564.1"/>
    </source>
</evidence>
<dbReference type="HAMAP" id="MF_04133">
    <property type="entry name" value="CAPSID_LAMBDA"/>
    <property type="match status" value="1"/>
</dbReference>
<organism evidence="1 2">
    <name type="scientific">Gluconacetobacter dulcium</name>
    <dbReference type="NCBI Taxonomy" id="2729096"/>
    <lineage>
        <taxon>Bacteria</taxon>
        <taxon>Pseudomonadati</taxon>
        <taxon>Pseudomonadota</taxon>
        <taxon>Alphaproteobacteria</taxon>
        <taxon>Acetobacterales</taxon>
        <taxon>Acetobacteraceae</taxon>
        <taxon>Gluconacetobacter</taxon>
    </lineage>
</organism>
<dbReference type="EMBL" id="JABEQP010000002">
    <property type="protein sequence ID" value="MBB2196564.1"/>
    <property type="molecule type" value="Genomic_DNA"/>
</dbReference>
<dbReference type="Proteomes" id="UP000530320">
    <property type="component" value="Unassembled WGS sequence"/>
</dbReference>
<dbReference type="InterPro" id="IPR005564">
    <property type="entry name" value="Major_capsid_GpE"/>
</dbReference>
<dbReference type="Pfam" id="PF03864">
    <property type="entry name" value="Phage_cap_E"/>
    <property type="match status" value="1"/>
</dbReference>
<gene>
    <name evidence="1" type="ORF">HLH44_03640</name>
</gene>